<dbReference type="Gene3D" id="1.25.10.10">
    <property type="entry name" value="Leucine-rich Repeat Variant"/>
    <property type="match status" value="1"/>
</dbReference>
<dbReference type="InterPro" id="IPR015155">
    <property type="entry name" value="PFU"/>
</dbReference>
<dbReference type="PANTHER" id="PTHR19849">
    <property type="entry name" value="PHOSPHOLIPASE A-2-ACTIVATING PROTEIN"/>
    <property type="match status" value="1"/>
</dbReference>
<gene>
    <name evidence="8" type="ORF">FRACYDRAFT_183642</name>
</gene>
<dbReference type="GO" id="GO:0043161">
    <property type="term" value="P:proteasome-mediated ubiquitin-dependent protein catabolic process"/>
    <property type="evidence" value="ECO:0007669"/>
    <property type="project" value="TreeGrafter"/>
</dbReference>
<dbReference type="GO" id="GO:0005634">
    <property type="term" value="C:nucleus"/>
    <property type="evidence" value="ECO:0007669"/>
    <property type="project" value="TreeGrafter"/>
</dbReference>
<dbReference type="InterPro" id="IPR019775">
    <property type="entry name" value="WD40_repeat_CS"/>
</dbReference>
<evidence type="ECO:0000313" key="8">
    <source>
        <dbReference type="EMBL" id="OEU18572.1"/>
    </source>
</evidence>
<evidence type="ECO:0000313" key="9">
    <source>
        <dbReference type="Proteomes" id="UP000095751"/>
    </source>
</evidence>
<dbReference type="PROSITE" id="PS50294">
    <property type="entry name" value="WD_REPEATS_REGION"/>
    <property type="match status" value="1"/>
</dbReference>
<evidence type="ECO:0000256" key="3">
    <source>
        <dbReference type="ARBA" id="ARBA00022574"/>
    </source>
</evidence>
<dbReference type="KEGG" id="fcy:FRACYDRAFT_183642"/>
<dbReference type="PROSITE" id="PS50082">
    <property type="entry name" value="WD_REPEATS_2"/>
    <property type="match status" value="1"/>
</dbReference>
<dbReference type="OrthoDB" id="10265988at2759"/>
<dbReference type="Pfam" id="PF09070">
    <property type="entry name" value="PFU"/>
    <property type="match status" value="1"/>
</dbReference>
<dbReference type="InterPro" id="IPR038122">
    <property type="entry name" value="PFU_sf"/>
</dbReference>
<accession>A0A1E7FK79</accession>
<dbReference type="InterPro" id="IPR013535">
    <property type="entry name" value="PUL_dom"/>
</dbReference>
<dbReference type="GO" id="GO:0010992">
    <property type="term" value="P:ubiquitin recycling"/>
    <property type="evidence" value="ECO:0007669"/>
    <property type="project" value="TreeGrafter"/>
</dbReference>
<evidence type="ECO:0000256" key="2">
    <source>
        <dbReference type="ARBA" id="ARBA00022490"/>
    </source>
</evidence>
<proteinExistence type="predicted"/>
<feature type="domain" description="PUL" evidence="7">
    <location>
        <begin position="547"/>
        <end position="823"/>
    </location>
</feature>
<dbReference type="PANTHER" id="PTHR19849:SF0">
    <property type="entry name" value="PHOSPHOLIPASE A-2-ACTIVATING PROTEIN"/>
    <property type="match status" value="1"/>
</dbReference>
<protein>
    <submittedName>
        <fullName evidence="8">WD40 repeat-like protein</fullName>
    </submittedName>
</protein>
<dbReference type="InterPro" id="IPR015943">
    <property type="entry name" value="WD40/YVTN_repeat-like_dom_sf"/>
</dbReference>
<reference evidence="8 9" key="1">
    <citation type="submission" date="2016-09" db="EMBL/GenBank/DDBJ databases">
        <title>Extensive genetic diversity and differential bi-allelic expression allows diatom success in the polar Southern Ocean.</title>
        <authorList>
            <consortium name="DOE Joint Genome Institute"/>
            <person name="Mock T."/>
            <person name="Otillar R.P."/>
            <person name="Strauss J."/>
            <person name="Dupont C."/>
            <person name="Frickenhaus S."/>
            <person name="Maumus F."/>
            <person name="Mcmullan M."/>
            <person name="Sanges R."/>
            <person name="Schmutz J."/>
            <person name="Toseland A."/>
            <person name="Valas R."/>
            <person name="Veluchamy A."/>
            <person name="Ward B.J."/>
            <person name="Allen A."/>
            <person name="Barry K."/>
            <person name="Falciatore A."/>
            <person name="Ferrante M."/>
            <person name="Fortunato A.E."/>
            <person name="Gloeckner G."/>
            <person name="Gruber A."/>
            <person name="Hipkin R."/>
            <person name="Janech M."/>
            <person name="Kroth P."/>
            <person name="Leese F."/>
            <person name="Lindquist E."/>
            <person name="Lyon B.R."/>
            <person name="Martin J."/>
            <person name="Mayer C."/>
            <person name="Parker M."/>
            <person name="Quesneville H."/>
            <person name="Raymond J."/>
            <person name="Uhlig C."/>
            <person name="Valentin K.U."/>
            <person name="Worden A.Z."/>
            <person name="Armbrust E.V."/>
            <person name="Bowler C."/>
            <person name="Green B."/>
            <person name="Moulton V."/>
            <person name="Van Oosterhout C."/>
            <person name="Grigoriev I."/>
        </authorList>
    </citation>
    <scope>NUCLEOTIDE SEQUENCE [LARGE SCALE GENOMIC DNA]</scope>
    <source>
        <strain evidence="8 9">CCMP1102</strain>
    </source>
</reference>
<dbReference type="InParanoid" id="A0A1E7FK79"/>
<feature type="repeat" description="WD" evidence="5">
    <location>
        <begin position="109"/>
        <end position="156"/>
    </location>
</feature>
<dbReference type="EMBL" id="KV784356">
    <property type="protein sequence ID" value="OEU18572.1"/>
    <property type="molecule type" value="Genomic_DNA"/>
</dbReference>
<dbReference type="InterPro" id="IPR001680">
    <property type="entry name" value="WD40_rpt"/>
</dbReference>
<organism evidence="8 9">
    <name type="scientific">Fragilariopsis cylindrus CCMP1102</name>
    <dbReference type="NCBI Taxonomy" id="635003"/>
    <lineage>
        <taxon>Eukaryota</taxon>
        <taxon>Sar</taxon>
        <taxon>Stramenopiles</taxon>
        <taxon>Ochrophyta</taxon>
        <taxon>Bacillariophyta</taxon>
        <taxon>Bacillariophyceae</taxon>
        <taxon>Bacillariophycidae</taxon>
        <taxon>Bacillariales</taxon>
        <taxon>Bacillariaceae</taxon>
        <taxon>Fragilariopsis</taxon>
    </lineage>
</organism>
<dbReference type="PROSITE" id="PS00678">
    <property type="entry name" value="WD_REPEATS_1"/>
    <property type="match status" value="1"/>
</dbReference>
<dbReference type="GO" id="GO:0005737">
    <property type="term" value="C:cytoplasm"/>
    <property type="evidence" value="ECO:0007669"/>
    <property type="project" value="UniProtKB-SubCell"/>
</dbReference>
<dbReference type="AlphaFoldDB" id="A0A1E7FK79"/>
<comment type="subcellular location">
    <subcellularLocation>
        <location evidence="1">Cytoplasm</location>
    </subcellularLocation>
</comment>
<evidence type="ECO:0000259" key="6">
    <source>
        <dbReference type="PROSITE" id="PS51394"/>
    </source>
</evidence>
<dbReference type="InterPro" id="IPR036322">
    <property type="entry name" value="WD40_repeat_dom_sf"/>
</dbReference>
<keyword evidence="2" id="KW-0963">Cytoplasm</keyword>
<dbReference type="SUPFAM" id="SSF50978">
    <property type="entry name" value="WD40 repeat-like"/>
    <property type="match status" value="1"/>
</dbReference>
<keyword evidence="3 5" id="KW-0853">WD repeat</keyword>
<evidence type="ECO:0000259" key="7">
    <source>
        <dbReference type="PROSITE" id="PS51396"/>
    </source>
</evidence>
<feature type="domain" description="PFU" evidence="6">
    <location>
        <begin position="426"/>
        <end position="521"/>
    </location>
</feature>
<dbReference type="Gene3D" id="2.130.10.10">
    <property type="entry name" value="YVTN repeat-like/Quinoprotein amine dehydrogenase"/>
    <property type="match status" value="2"/>
</dbReference>
<keyword evidence="4" id="KW-0677">Repeat</keyword>
<sequence>MEIDWELSGQFVSDSQGIRVACVLPPLDDSADDDYRIVAGNQGGGLCEFGVPSGSLKPIEYQHNHAISALLSSPSSSSSSSDAGCYVTGCKDNLVRVFDSTSHELMATLQGHEKPVTSMSFVRAGAADSTNEYLVTGSWDGTAKIWDVHRQAMLATLPGHENSTCVTGLVPTKDQPANIIKIATGSAGIAQNNQIQGYTVRIWTVDIQTGQVQCQHTVANDHEGPIRDISTLGGGQGNTPIIATCSNDGSVRLRSSYTGESLSTLTFLQQQSSHPPMLLSVAPVLEDAADNDSDDNNTAVTSIISSAEDGHVVAWGYRDVCVTEPQIILHPSCVWKVIGLPKGDFATCCQDGTLRIFTKASDRMVPQAEKEAFDHAVQEATTKKQSGPSAEEVAKLPLWENNLQKRGTSEGQVQLFNKNNNAIAAQWSASSQTWIEVGQVMGSADGGTIDGAQYDHVLPIEVDQADGGVAKLQIGYNNGENQFVAAQRFIDAHMLPQNHLNDIANYIEQRVGNQTPTLGMGGAGGATAASASPTPVATTGMPMIGYKHIPVPAYKCFELSGKVAATTLEKMKKKIEEYGHLSDSQLATLLNLVNTLGATNRYHSSKIEQDELKMISDMLEIFPRNEGFPALDLARLTVAHPDGARSSNVAYWNTMICKALSMCADTTDLDGPAAVAIPMLSLRLFTNAFRGGPGSLQAITSQLEPILRCNEKFITSKNKNIRLSVATLLYNLSFYVHSKKDDASAAIIASQVVLQVDKILKSKIYETEALIRSMIALGTVVIASPEAKETAKSAYIVSRVEMSASSHGDIAKSIAKEVYNAIA</sequence>
<dbReference type="InterPro" id="IPR011989">
    <property type="entry name" value="ARM-like"/>
</dbReference>
<dbReference type="Proteomes" id="UP000095751">
    <property type="component" value="Unassembled WGS sequence"/>
</dbReference>
<keyword evidence="9" id="KW-1185">Reference proteome</keyword>
<name>A0A1E7FK79_9STRA</name>
<evidence type="ECO:0000256" key="1">
    <source>
        <dbReference type="ARBA" id="ARBA00004496"/>
    </source>
</evidence>
<dbReference type="Gene3D" id="3.10.20.870">
    <property type="entry name" value="PFU (PLAA family ubiquitin binding), C-terminal domain"/>
    <property type="match status" value="1"/>
</dbReference>
<evidence type="ECO:0000256" key="5">
    <source>
        <dbReference type="PROSITE-ProRule" id="PRU00221"/>
    </source>
</evidence>
<evidence type="ECO:0000256" key="4">
    <source>
        <dbReference type="ARBA" id="ARBA00022737"/>
    </source>
</evidence>
<dbReference type="Pfam" id="PF00400">
    <property type="entry name" value="WD40"/>
    <property type="match status" value="1"/>
</dbReference>
<dbReference type="Pfam" id="PF08324">
    <property type="entry name" value="PUL"/>
    <property type="match status" value="1"/>
</dbReference>
<dbReference type="PROSITE" id="PS51396">
    <property type="entry name" value="PUL"/>
    <property type="match status" value="1"/>
</dbReference>
<dbReference type="GO" id="GO:0043130">
    <property type="term" value="F:ubiquitin binding"/>
    <property type="evidence" value="ECO:0007669"/>
    <property type="project" value="TreeGrafter"/>
</dbReference>
<dbReference type="SMART" id="SM00320">
    <property type="entry name" value="WD40"/>
    <property type="match status" value="4"/>
</dbReference>
<dbReference type="PROSITE" id="PS51394">
    <property type="entry name" value="PFU"/>
    <property type="match status" value="1"/>
</dbReference>